<sequence length="69" mass="7393">MHIAIDEAKCMGHGRCYGVAPTLLHDDEEGFVAERGQCWKVPDELLGEAQDAADACPEGAIELLEQAPA</sequence>
<keyword evidence="6" id="KW-0411">Iron-sulfur</keyword>
<evidence type="ECO:0000256" key="6">
    <source>
        <dbReference type="ARBA" id="ARBA00023014"/>
    </source>
</evidence>
<dbReference type="Gene3D" id="3.30.70.20">
    <property type="match status" value="1"/>
</dbReference>
<dbReference type="PANTHER" id="PTHR36923">
    <property type="entry name" value="FERREDOXIN"/>
    <property type="match status" value="1"/>
</dbReference>
<keyword evidence="2" id="KW-0813">Transport</keyword>
<dbReference type="PANTHER" id="PTHR36923:SF3">
    <property type="entry name" value="FERREDOXIN"/>
    <property type="match status" value="1"/>
</dbReference>
<keyword evidence="7" id="KW-0003">3Fe-4S</keyword>
<evidence type="ECO:0000256" key="5">
    <source>
        <dbReference type="ARBA" id="ARBA00023004"/>
    </source>
</evidence>
<reference evidence="8 9" key="1">
    <citation type="submission" date="2020-08" db="EMBL/GenBank/DDBJ databases">
        <title>novel species in genus Nocardioides.</title>
        <authorList>
            <person name="Zhang G."/>
        </authorList>
    </citation>
    <scope>NUCLEOTIDE SEQUENCE [LARGE SCALE GENOMIC DNA]</scope>
    <source>
        <strain evidence="8 9">SC8A-24</strain>
    </source>
</reference>
<dbReference type="InterPro" id="IPR051269">
    <property type="entry name" value="Fe-S_cluster_ET"/>
</dbReference>
<organism evidence="8 9">
    <name type="scientific">Nocardioides deserti</name>
    <dbReference type="NCBI Taxonomy" id="1588644"/>
    <lineage>
        <taxon>Bacteria</taxon>
        <taxon>Bacillati</taxon>
        <taxon>Actinomycetota</taxon>
        <taxon>Actinomycetes</taxon>
        <taxon>Propionibacteriales</taxon>
        <taxon>Nocardioidaceae</taxon>
        <taxon>Nocardioides</taxon>
    </lineage>
</organism>
<keyword evidence="4" id="KW-0249">Electron transport</keyword>
<evidence type="ECO:0000313" key="8">
    <source>
        <dbReference type="EMBL" id="MBC2960052.1"/>
    </source>
</evidence>
<dbReference type="Proteomes" id="UP000604001">
    <property type="component" value="Unassembled WGS sequence"/>
</dbReference>
<name>A0ABR6U6I8_9ACTN</name>
<dbReference type="SUPFAM" id="SSF54862">
    <property type="entry name" value="4Fe-4S ferredoxins"/>
    <property type="match status" value="1"/>
</dbReference>
<gene>
    <name evidence="8" type="ORF">H7344_07060</name>
</gene>
<dbReference type="RefSeq" id="WP_186345304.1">
    <property type="nucleotide sequence ID" value="NZ_BMMR01000003.1"/>
</dbReference>
<keyword evidence="3" id="KW-0479">Metal-binding</keyword>
<evidence type="ECO:0000256" key="1">
    <source>
        <dbReference type="ARBA" id="ARBA00001927"/>
    </source>
</evidence>
<keyword evidence="5" id="KW-0408">Iron</keyword>
<protein>
    <submittedName>
        <fullName evidence="8">Ferredoxin</fullName>
    </submittedName>
</protein>
<evidence type="ECO:0000256" key="3">
    <source>
        <dbReference type="ARBA" id="ARBA00022723"/>
    </source>
</evidence>
<comment type="caution">
    <text evidence="8">The sequence shown here is derived from an EMBL/GenBank/DDBJ whole genome shotgun (WGS) entry which is preliminary data.</text>
</comment>
<evidence type="ECO:0000313" key="9">
    <source>
        <dbReference type="Proteomes" id="UP000604001"/>
    </source>
</evidence>
<dbReference type="EMBL" id="JACMYC010000003">
    <property type="protein sequence ID" value="MBC2960052.1"/>
    <property type="molecule type" value="Genomic_DNA"/>
</dbReference>
<evidence type="ECO:0000256" key="4">
    <source>
        <dbReference type="ARBA" id="ARBA00022982"/>
    </source>
</evidence>
<comment type="cofactor">
    <cofactor evidence="1">
        <name>[3Fe-4S] cluster</name>
        <dbReference type="ChEBI" id="CHEBI:21137"/>
    </cofactor>
</comment>
<keyword evidence="9" id="KW-1185">Reference proteome</keyword>
<proteinExistence type="predicted"/>
<evidence type="ECO:0000256" key="7">
    <source>
        <dbReference type="ARBA" id="ARBA00023291"/>
    </source>
</evidence>
<dbReference type="Pfam" id="PF13459">
    <property type="entry name" value="Fer4_15"/>
    <property type="match status" value="1"/>
</dbReference>
<evidence type="ECO:0000256" key="2">
    <source>
        <dbReference type="ARBA" id="ARBA00022448"/>
    </source>
</evidence>
<accession>A0ABR6U6I8</accession>